<evidence type="ECO:0000313" key="2">
    <source>
        <dbReference type="EMBL" id="KZO90021.1"/>
    </source>
</evidence>
<feature type="region of interest" description="Disordered" evidence="1">
    <location>
        <begin position="408"/>
        <end position="456"/>
    </location>
</feature>
<dbReference type="STRING" id="1330018.A0A167FZP0"/>
<name>A0A167FZP0_CALVF</name>
<gene>
    <name evidence="2" type="ORF">CALVIDRAFT_569440</name>
</gene>
<keyword evidence="3" id="KW-1185">Reference proteome</keyword>
<feature type="compositionally biased region" description="Low complexity" evidence="1">
    <location>
        <begin position="408"/>
        <end position="418"/>
    </location>
</feature>
<dbReference type="EMBL" id="KV417355">
    <property type="protein sequence ID" value="KZO90021.1"/>
    <property type="molecule type" value="Genomic_DNA"/>
</dbReference>
<dbReference type="OrthoDB" id="2523927at2759"/>
<reference evidence="2 3" key="1">
    <citation type="journal article" date="2016" name="Mol. Biol. Evol.">
        <title>Comparative Genomics of Early-Diverging Mushroom-Forming Fungi Provides Insights into the Origins of Lignocellulose Decay Capabilities.</title>
        <authorList>
            <person name="Nagy L.G."/>
            <person name="Riley R."/>
            <person name="Tritt A."/>
            <person name="Adam C."/>
            <person name="Daum C."/>
            <person name="Floudas D."/>
            <person name="Sun H."/>
            <person name="Yadav J.S."/>
            <person name="Pangilinan J."/>
            <person name="Larsson K.H."/>
            <person name="Matsuura K."/>
            <person name="Barry K."/>
            <person name="Labutti K."/>
            <person name="Kuo R."/>
            <person name="Ohm R.A."/>
            <person name="Bhattacharya S.S."/>
            <person name="Shirouzu T."/>
            <person name="Yoshinaga Y."/>
            <person name="Martin F.M."/>
            <person name="Grigoriev I.V."/>
            <person name="Hibbett D.S."/>
        </authorList>
    </citation>
    <scope>NUCLEOTIDE SEQUENCE [LARGE SCALE GENOMIC DNA]</scope>
    <source>
        <strain evidence="2 3">TUFC12733</strain>
    </source>
</reference>
<evidence type="ECO:0000313" key="3">
    <source>
        <dbReference type="Proteomes" id="UP000076738"/>
    </source>
</evidence>
<sequence length="690" mass="76145">MLSAMPSYQVTLFDASDTRPPEAPKARRPRTRADGLIGASGLTRPTTQLEMSLPDEYQMKAMAILNTPTGLYELAHEFIERSQKRLLRGDPTRLAELLPWWQAVSEMIDPAERFEDGDSEAMREQSVTRRLVIPGTQVINSLLGGDPVVQWSVQVTVRFSPPLTNTIELVKGAEDDAEADDLDSLDENMVDTQEQDELPKAKKSYLIILDQRTRIKFRVEKAGTSEVVSVTVAVGELKKDVILAKQAEGHMKLAESSIPFDLGNGSSATVHVHEWPIGEAERSAPGRGKRYRFSNGTENTMSLIGAINTQTYTNLLAAGTSVGYWASGRLPVPFALVGRTLVTLGRYEGNKMQIAWIGNFLYGLVAQRGSYPGAWDCIPGEDREDLLNIFCPFIELVERCGSLDASTSSSTGRIDSSGPTNPGAVPSSVATKYDNSGTRKPAKGAQTPLRSVTGRRSMSSFAAPKPAIHYPVMAGDRLLHIEYYDSLDFPRELQFEGVWPGALSPRSHVLSIPGRPIHRGNTAAIFRGSLRRDAADVDYLRVIAKIASNEDAAAALQNEVAAYERLEPIWGREVVKPLGFYRYSVDDRMYAVLLLQDAGASLKNMPSRDAIYRLIKPVHKCNVMHHALEPHHFAADDEGKMRLLDFSQSTRHPVGECNGHCYELDRVAPIADPYGVYAAKERDTDFDQSI</sequence>
<dbReference type="AlphaFoldDB" id="A0A167FZP0"/>
<protein>
    <recommendedName>
        <fullName evidence="4">Protein kinase domain-containing protein</fullName>
    </recommendedName>
</protein>
<feature type="region of interest" description="Disordered" evidence="1">
    <location>
        <begin position="13"/>
        <end position="41"/>
    </location>
</feature>
<feature type="compositionally biased region" description="Polar residues" evidence="1">
    <location>
        <begin position="428"/>
        <end position="438"/>
    </location>
</feature>
<dbReference type="Proteomes" id="UP000076738">
    <property type="component" value="Unassembled WGS sequence"/>
</dbReference>
<dbReference type="InterPro" id="IPR011009">
    <property type="entry name" value="Kinase-like_dom_sf"/>
</dbReference>
<organism evidence="2 3">
    <name type="scientific">Calocera viscosa (strain TUFC12733)</name>
    <dbReference type="NCBI Taxonomy" id="1330018"/>
    <lineage>
        <taxon>Eukaryota</taxon>
        <taxon>Fungi</taxon>
        <taxon>Dikarya</taxon>
        <taxon>Basidiomycota</taxon>
        <taxon>Agaricomycotina</taxon>
        <taxon>Dacrymycetes</taxon>
        <taxon>Dacrymycetales</taxon>
        <taxon>Dacrymycetaceae</taxon>
        <taxon>Calocera</taxon>
    </lineage>
</organism>
<evidence type="ECO:0000256" key="1">
    <source>
        <dbReference type="SAM" id="MobiDB-lite"/>
    </source>
</evidence>
<accession>A0A167FZP0</accession>
<feature type="compositionally biased region" description="Basic and acidic residues" evidence="1">
    <location>
        <begin position="16"/>
        <end position="25"/>
    </location>
</feature>
<dbReference type="SUPFAM" id="SSF56112">
    <property type="entry name" value="Protein kinase-like (PK-like)"/>
    <property type="match status" value="1"/>
</dbReference>
<evidence type="ECO:0008006" key="4">
    <source>
        <dbReference type="Google" id="ProtNLM"/>
    </source>
</evidence>
<proteinExistence type="predicted"/>